<evidence type="ECO:0000259" key="3">
    <source>
        <dbReference type="SMART" id="SM00060"/>
    </source>
</evidence>
<protein>
    <submittedName>
        <fullName evidence="4">Receptor-type tyrosine-protein phosphatase S</fullName>
    </submittedName>
</protein>
<evidence type="ECO:0000256" key="1">
    <source>
        <dbReference type="ARBA" id="ARBA00004479"/>
    </source>
</evidence>
<evidence type="ECO:0000313" key="5">
    <source>
        <dbReference type="Proteomes" id="UP000010556"/>
    </source>
</evidence>
<feature type="compositionally biased region" description="Basic and acidic residues" evidence="2">
    <location>
        <begin position="173"/>
        <end position="183"/>
    </location>
</feature>
<keyword evidence="4" id="KW-0675">Receptor</keyword>
<dbReference type="InterPro" id="IPR003961">
    <property type="entry name" value="FN3_dom"/>
</dbReference>
<sequence>MEPEHLMVNWQKHNVDDSLLTTVGSLLEDETYTVHVLAFTSVGDGPLSDPIQESIVKYELLFREGDHGREVGRTFDPATAFVVDDLKPNTEYAFRLAARSPQGLGAFTSVVRQRILQFKLSAPPQDVKCVSTRSTAILLSWPPPTLETHNGALVSYKRPLPTAGLGGPATQGGERHPPDHHSDPAGGTGQVDGVPHHDCHSYRGGTRARELDRGHPHQRERAQPAAVEGGGGGAQRHGHPRAVALTLARPAAWPDPRLPGPLCAHGGRRGMPRMVITNLQPETTYSITVAANTMKGDGARSKSKVVVTKGAVLGCPTLSVQQTPEGSLLARWEPPAGTTEDQGSVRIGAPVRVGAQPRGRAQLGSRFRQGRKSAQTPLSQPRPTDPVQWAHTGRGWPHHQKAHHAPQAQHLLQLRADQPRQQPGRSPADSHAWTAFNLLSGKPSVAPKTSTDGFIMVYLPDGQSPVPVQNYFIVMVPLCKSHGGQLLTPLGSPEDMDLEELIQVISRLQRRSLRHSHQLEAHRPYIVARFSVLPPTFQPGDQKQYGGFDNRGLEPGHR</sequence>
<dbReference type="SMART" id="SM00060">
    <property type="entry name" value="FN3"/>
    <property type="match status" value="2"/>
</dbReference>
<feature type="region of interest" description="Disordered" evidence="2">
    <location>
        <begin position="335"/>
        <end position="407"/>
    </location>
</feature>
<keyword evidence="5" id="KW-1185">Reference proteome</keyword>
<dbReference type="AlphaFoldDB" id="L5LZ42"/>
<evidence type="ECO:0000256" key="2">
    <source>
        <dbReference type="SAM" id="MobiDB-lite"/>
    </source>
</evidence>
<dbReference type="InterPro" id="IPR050713">
    <property type="entry name" value="RTP_Phos/Ushers"/>
</dbReference>
<dbReference type="CDD" id="cd00063">
    <property type="entry name" value="FN3"/>
    <property type="match status" value="3"/>
</dbReference>
<evidence type="ECO:0000313" key="4">
    <source>
        <dbReference type="EMBL" id="ELK31694.1"/>
    </source>
</evidence>
<dbReference type="InterPro" id="IPR036116">
    <property type="entry name" value="FN3_sf"/>
</dbReference>
<feature type="domain" description="Fibronectin type-III" evidence="3">
    <location>
        <begin position="121"/>
        <end position="298"/>
    </location>
</feature>
<feature type="region of interest" description="Disordered" evidence="2">
    <location>
        <begin position="157"/>
        <end position="239"/>
    </location>
</feature>
<accession>L5LZ42</accession>
<dbReference type="SUPFAM" id="SSF49265">
    <property type="entry name" value="Fibronectin type III"/>
    <property type="match status" value="3"/>
</dbReference>
<feature type="region of interest" description="Disordered" evidence="2">
    <location>
        <begin position="537"/>
        <end position="558"/>
    </location>
</feature>
<dbReference type="PANTHER" id="PTHR46957">
    <property type="entry name" value="CYTOKINE RECEPTOR"/>
    <property type="match status" value="1"/>
</dbReference>
<dbReference type="Proteomes" id="UP000010556">
    <property type="component" value="Unassembled WGS sequence"/>
</dbReference>
<feature type="compositionally biased region" description="Polar residues" evidence="2">
    <location>
        <begin position="372"/>
        <end position="382"/>
    </location>
</feature>
<feature type="domain" description="Fibronectin type-III" evidence="3">
    <location>
        <begin position="19"/>
        <end position="105"/>
    </location>
</feature>
<organism evidence="4 5">
    <name type="scientific">Myotis davidii</name>
    <name type="common">David's myotis</name>
    <dbReference type="NCBI Taxonomy" id="225400"/>
    <lineage>
        <taxon>Eukaryota</taxon>
        <taxon>Metazoa</taxon>
        <taxon>Chordata</taxon>
        <taxon>Craniata</taxon>
        <taxon>Vertebrata</taxon>
        <taxon>Euteleostomi</taxon>
        <taxon>Mammalia</taxon>
        <taxon>Eutheria</taxon>
        <taxon>Laurasiatheria</taxon>
        <taxon>Chiroptera</taxon>
        <taxon>Yangochiroptera</taxon>
        <taxon>Vespertilionidae</taxon>
        <taxon>Myotis</taxon>
    </lineage>
</organism>
<comment type="subcellular location">
    <subcellularLocation>
        <location evidence="1">Membrane</location>
        <topology evidence="1">Single-pass type I membrane protein</topology>
    </subcellularLocation>
</comment>
<reference evidence="5" key="1">
    <citation type="journal article" date="2013" name="Science">
        <title>Comparative analysis of bat genomes provides insight into the evolution of flight and immunity.</title>
        <authorList>
            <person name="Zhang G."/>
            <person name="Cowled C."/>
            <person name="Shi Z."/>
            <person name="Huang Z."/>
            <person name="Bishop-Lilly K.A."/>
            <person name="Fang X."/>
            <person name="Wynne J.W."/>
            <person name="Xiong Z."/>
            <person name="Baker M.L."/>
            <person name="Zhao W."/>
            <person name="Tachedjian M."/>
            <person name="Zhu Y."/>
            <person name="Zhou P."/>
            <person name="Jiang X."/>
            <person name="Ng J."/>
            <person name="Yang L."/>
            <person name="Wu L."/>
            <person name="Xiao J."/>
            <person name="Feng Y."/>
            <person name="Chen Y."/>
            <person name="Sun X."/>
            <person name="Zhang Y."/>
            <person name="Marsh G.A."/>
            <person name="Crameri G."/>
            <person name="Broder C.C."/>
            <person name="Frey K.G."/>
            <person name="Wang L.F."/>
            <person name="Wang J."/>
        </authorList>
    </citation>
    <scope>NUCLEOTIDE SEQUENCE [LARGE SCALE GENOMIC DNA]</scope>
</reference>
<dbReference type="EMBL" id="KB105958">
    <property type="protein sequence ID" value="ELK31694.1"/>
    <property type="molecule type" value="Genomic_DNA"/>
</dbReference>
<feature type="compositionally biased region" description="Basic and acidic residues" evidence="2">
    <location>
        <begin position="194"/>
        <end position="222"/>
    </location>
</feature>
<proteinExistence type="predicted"/>
<dbReference type="Gene3D" id="2.60.40.10">
    <property type="entry name" value="Immunoglobulins"/>
    <property type="match status" value="3"/>
</dbReference>
<dbReference type="PANTHER" id="PTHR46957:SF6">
    <property type="entry name" value="PROTEIN-TYROSINE-PHOSPHATASE"/>
    <property type="match status" value="1"/>
</dbReference>
<dbReference type="GO" id="GO:0016020">
    <property type="term" value="C:membrane"/>
    <property type="evidence" value="ECO:0007669"/>
    <property type="project" value="UniProtKB-SubCell"/>
</dbReference>
<dbReference type="InterPro" id="IPR013783">
    <property type="entry name" value="Ig-like_fold"/>
</dbReference>
<gene>
    <name evidence="4" type="ORF">MDA_GLEAN10001810</name>
</gene>
<name>L5LZ42_MYODS</name>